<accession>A0ABU6P548</accession>
<gene>
    <name evidence="1" type="ORF">P9271_23245</name>
</gene>
<protein>
    <submittedName>
        <fullName evidence="1">Replication protein</fullName>
    </submittedName>
</protein>
<reference evidence="1 2" key="1">
    <citation type="submission" date="2023-03" db="EMBL/GenBank/DDBJ databases">
        <title>Bacillus Genome Sequencing.</title>
        <authorList>
            <person name="Dunlap C."/>
        </authorList>
    </citation>
    <scope>NUCLEOTIDE SEQUENCE [LARGE SCALE GENOMIC DNA]</scope>
    <source>
        <strain evidence="1 2">NRS-1717</strain>
    </source>
</reference>
<dbReference type="Proteomes" id="UP001342826">
    <property type="component" value="Unassembled WGS sequence"/>
</dbReference>
<organism evidence="1 2">
    <name type="scientific">Metabacillus fastidiosus</name>
    <dbReference type="NCBI Taxonomy" id="1458"/>
    <lineage>
        <taxon>Bacteria</taxon>
        <taxon>Bacillati</taxon>
        <taxon>Bacillota</taxon>
        <taxon>Bacilli</taxon>
        <taxon>Bacillales</taxon>
        <taxon>Bacillaceae</taxon>
        <taxon>Metabacillus</taxon>
    </lineage>
</organism>
<proteinExistence type="predicted"/>
<evidence type="ECO:0000313" key="2">
    <source>
        <dbReference type="Proteomes" id="UP001342826"/>
    </source>
</evidence>
<evidence type="ECO:0000313" key="1">
    <source>
        <dbReference type="EMBL" id="MED4404200.1"/>
    </source>
</evidence>
<dbReference type="RefSeq" id="WP_328016019.1">
    <property type="nucleotide sequence ID" value="NZ_JARTFS010000028.1"/>
</dbReference>
<name>A0ABU6P548_9BACI</name>
<dbReference type="EMBL" id="JARTFS010000028">
    <property type="protein sequence ID" value="MED4404200.1"/>
    <property type="molecule type" value="Genomic_DNA"/>
</dbReference>
<sequence>MRDTVFLLLLGISVFFVGMELITMEKLKIEETSLVRAKGHVLFHHRNADGWVTLAQKKTGIWKQYHYKPEELAFKLSEWLGEDVYFSQNTFYKPERRIENIRQLRAVYVDVDCYQLNYDPGWVIGKLDLEIFGEILPEPNIIIFSGRGLVCIWLIEPAPHKALPLWQAIQGYFCKQLDYVGADKKSIDATRVFRIAGSINSKNGQEVVSQYRHDHRYTLRDLQEEYLPELVPRQPKKPGRKPKIVYLHNIRSLHYARLLDLVRLVDLREYDIKGYRELFCFLYRYWGCCLTENAEDSLQQMLEFNSELKEPLPEKEVIRATKSAEKAWLAKSDTKANEEAIRLGYPGAGYNLKNSKIIEWLDITKEEQIHLQTIIDGNEKRRRKRERDKLAKRKERGSVSREEYLETQSEITKDKLWQLKKIIEKNPNAKQKELAAILGISDRHLRRLKSQI</sequence>
<keyword evidence="2" id="KW-1185">Reference proteome</keyword>
<comment type="caution">
    <text evidence="1">The sequence shown here is derived from an EMBL/GenBank/DDBJ whole genome shotgun (WGS) entry which is preliminary data.</text>
</comment>